<gene>
    <name evidence="3" type="ORF">IAC39_05860</name>
</gene>
<dbReference type="Pfam" id="PF04854">
    <property type="entry name" value="DUF624"/>
    <property type="match status" value="1"/>
</dbReference>
<feature type="transmembrane region" description="Helical" evidence="2">
    <location>
        <begin position="68"/>
        <end position="92"/>
    </location>
</feature>
<keyword evidence="2" id="KW-1133">Transmembrane helix</keyword>
<dbReference type="AlphaFoldDB" id="A0A9D1GVH3"/>
<feature type="transmembrane region" description="Helical" evidence="2">
    <location>
        <begin position="226"/>
        <end position="246"/>
    </location>
</feature>
<keyword evidence="2" id="KW-0472">Membrane</keyword>
<evidence type="ECO:0000256" key="1">
    <source>
        <dbReference type="SAM" id="MobiDB-lite"/>
    </source>
</evidence>
<evidence type="ECO:0000256" key="2">
    <source>
        <dbReference type="SAM" id="Phobius"/>
    </source>
</evidence>
<feature type="transmembrane region" description="Helical" evidence="2">
    <location>
        <begin position="154"/>
        <end position="178"/>
    </location>
</feature>
<reference evidence="3" key="1">
    <citation type="submission" date="2020-10" db="EMBL/GenBank/DDBJ databases">
        <authorList>
            <person name="Gilroy R."/>
        </authorList>
    </citation>
    <scope>NUCLEOTIDE SEQUENCE</scope>
    <source>
        <strain evidence="3">CHK33-4379</strain>
    </source>
</reference>
<accession>A0A9D1GVH3</accession>
<evidence type="ECO:0000313" key="4">
    <source>
        <dbReference type="Proteomes" id="UP000824136"/>
    </source>
</evidence>
<feature type="region of interest" description="Disordered" evidence="1">
    <location>
        <begin position="277"/>
        <end position="304"/>
    </location>
</feature>
<evidence type="ECO:0000313" key="3">
    <source>
        <dbReference type="EMBL" id="HIT59215.1"/>
    </source>
</evidence>
<dbReference type="InterPro" id="IPR006938">
    <property type="entry name" value="DUF624"/>
</dbReference>
<comment type="caution">
    <text evidence="3">The sequence shown here is derived from an EMBL/GenBank/DDBJ whole genome shotgun (WGS) entry which is preliminary data.</text>
</comment>
<sequence length="304" mass="34888">MGWFSNYEKVGPGVSKNPEDKLPVFKFFGIYFSHFSKLILLNFIYIVALLPFALVMLLEYYFGDNVGAYYIVFYIAFILFGAILGPATCGFMKICRNISTERPIFLLHDFIKAFKSNFAQGAVIGIIDMIFIVLMTFAFPLYYSMSLENSMLLIPFLICLVCSVIFLMMHFYIYLLIVSTNLSIWKILKNSFFLTAIEIKVSIINLVVTFALCMFVVIFFPLSAFMLVIVPSFLGLLYAFNCFPVIRKYVIQPWYDQRGEANPEFEYLESKGESVFVDTPETEVPPPAPEKKKSGGKSKNRRIR</sequence>
<protein>
    <submittedName>
        <fullName evidence="3">DUF624 domain-containing protein</fullName>
    </submittedName>
</protein>
<reference evidence="3" key="2">
    <citation type="journal article" date="2021" name="PeerJ">
        <title>Extensive microbial diversity within the chicken gut microbiome revealed by metagenomics and culture.</title>
        <authorList>
            <person name="Gilroy R."/>
            <person name="Ravi A."/>
            <person name="Getino M."/>
            <person name="Pursley I."/>
            <person name="Horton D.L."/>
            <person name="Alikhan N.F."/>
            <person name="Baker D."/>
            <person name="Gharbi K."/>
            <person name="Hall N."/>
            <person name="Watson M."/>
            <person name="Adriaenssens E.M."/>
            <person name="Foster-Nyarko E."/>
            <person name="Jarju S."/>
            <person name="Secka A."/>
            <person name="Antonio M."/>
            <person name="Oren A."/>
            <person name="Chaudhuri R.R."/>
            <person name="La Ragione R."/>
            <person name="Hildebrand F."/>
            <person name="Pallen M.J."/>
        </authorList>
    </citation>
    <scope>NUCLEOTIDE SEQUENCE</scope>
    <source>
        <strain evidence="3">CHK33-4379</strain>
    </source>
</reference>
<feature type="transmembrane region" description="Helical" evidence="2">
    <location>
        <begin position="122"/>
        <end position="142"/>
    </location>
</feature>
<proteinExistence type="predicted"/>
<feature type="transmembrane region" description="Helical" evidence="2">
    <location>
        <begin position="38"/>
        <end position="62"/>
    </location>
</feature>
<dbReference type="Proteomes" id="UP000824136">
    <property type="component" value="Unassembled WGS sequence"/>
</dbReference>
<keyword evidence="2" id="KW-0812">Transmembrane</keyword>
<organism evidence="3 4">
    <name type="scientific">Candidatus Faeciplasma pullistercoris</name>
    <dbReference type="NCBI Taxonomy" id="2840800"/>
    <lineage>
        <taxon>Bacteria</taxon>
        <taxon>Bacillati</taxon>
        <taxon>Bacillota</taxon>
        <taxon>Clostridia</taxon>
        <taxon>Eubacteriales</taxon>
        <taxon>Oscillospiraceae</taxon>
        <taxon>Oscillospiraceae incertae sedis</taxon>
        <taxon>Candidatus Faeciplasma</taxon>
    </lineage>
</organism>
<feature type="transmembrane region" description="Helical" evidence="2">
    <location>
        <begin position="199"/>
        <end position="220"/>
    </location>
</feature>
<name>A0A9D1GVH3_9FIRM</name>
<feature type="compositionally biased region" description="Basic residues" evidence="1">
    <location>
        <begin position="294"/>
        <end position="304"/>
    </location>
</feature>
<dbReference type="EMBL" id="DVLL01000021">
    <property type="protein sequence ID" value="HIT59215.1"/>
    <property type="molecule type" value="Genomic_DNA"/>
</dbReference>